<evidence type="ECO:0000256" key="2">
    <source>
        <dbReference type="SAM" id="MobiDB-lite"/>
    </source>
</evidence>
<accession>A0A9P9XUQ5</accession>
<feature type="compositionally biased region" description="Low complexity" evidence="2">
    <location>
        <begin position="11"/>
        <end position="24"/>
    </location>
</feature>
<dbReference type="GO" id="GO:0003723">
    <property type="term" value="F:RNA binding"/>
    <property type="evidence" value="ECO:0007669"/>
    <property type="project" value="UniProtKB-UniRule"/>
</dbReference>
<evidence type="ECO:0000313" key="4">
    <source>
        <dbReference type="EMBL" id="KAI6777933.1"/>
    </source>
</evidence>
<dbReference type="Pfam" id="PF00076">
    <property type="entry name" value="RRM_1"/>
    <property type="match status" value="1"/>
</dbReference>
<feature type="region of interest" description="Disordered" evidence="2">
    <location>
        <begin position="390"/>
        <end position="489"/>
    </location>
</feature>
<comment type="caution">
    <text evidence="4">The sequence shown here is derived from an EMBL/GenBank/DDBJ whole genome shotgun (WGS) entry which is preliminary data.</text>
</comment>
<dbReference type="PANTHER" id="PTHR23295">
    <property type="entry name" value="NUCLEAR RECEPTOR COACTIVATOR 5-RELATED"/>
    <property type="match status" value="1"/>
</dbReference>
<feature type="domain" description="RRM" evidence="3">
    <location>
        <begin position="322"/>
        <end position="393"/>
    </location>
</feature>
<gene>
    <name evidence="4" type="ORF">J7T54_003178</name>
</gene>
<feature type="region of interest" description="Disordered" evidence="2">
    <location>
        <begin position="1"/>
        <end position="28"/>
    </location>
</feature>
<feature type="compositionally biased region" description="Basic and acidic residues" evidence="2">
    <location>
        <begin position="439"/>
        <end position="460"/>
    </location>
</feature>
<keyword evidence="5" id="KW-1185">Reference proteome</keyword>
<dbReference type="PROSITE" id="PS50102">
    <property type="entry name" value="RRM"/>
    <property type="match status" value="1"/>
</dbReference>
<dbReference type="SUPFAM" id="SSF54928">
    <property type="entry name" value="RNA-binding domain, RBD"/>
    <property type="match status" value="1"/>
</dbReference>
<evidence type="ECO:0000256" key="1">
    <source>
        <dbReference type="PROSITE-ProRule" id="PRU00176"/>
    </source>
</evidence>
<feature type="region of interest" description="Disordered" evidence="2">
    <location>
        <begin position="60"/>
        <end position="295"/>
    </location>
</feature>
<feature type="region of interest" description="Disordered" evidence="2">
    <location>
        <begin position="709"/>
        <end position="748"/>
    </location>
</feature>
<dbReference type="Gene3D" id="3.30.70.330">
    <property type="match status" value="1"/>
</dbReference>
<feature type="compositionally biased region" description="Low complexity" evidence="2">
    <location>
        <begin position="100"/>
        <end position="115"/>
    </location>
</feature>
<evidence type="ECO:0000313" key="5">
    <source>
        <dbReference type="Proteomes" id="UP001055219"/>
    </source>
</evidence>
<dbReference type="AlphaFoldDB" id="A0A9P9XUQ5"/>
<feature type="compositionally biased region" description="Acidic residues" evidence="2">
    <location>
        <begin position="81"/>
        <end position="99"/>
    </location>
</feature>
<feature type="compositionally biased region" description="Polar residues" evidence="2">
    <location>
        <begin position="226"/>
        <end position="236"/>
    </location>
</feature>
<feature type="compositionally biased region" description="Basic and acidic residues" evidence="2">
    <location>
        <begin position="144"/>
        <end position="166"/>
    </location>
</feature>
<feature type="compositionally biased region" description="Low complexity" evidence="2">
    <location>
        <begin position="723"/>
        <end position="743"/>
    </location>
</feature>
<reference evidence="4" key="1">
    <citation type="journal article" date="2021" name="J Fungi (Basel)">
        <title>Genomic and Metabolomic Analyses of the Marine Fungus Emericellopsis cladophorae: Insights into Saltwater Adaptability Mechanisms and Its Biosynthetic Potential.</title>
        <authorList>
            <person name="Goncalves M.F.M."/>
            <person name="Hilario S."/>
            <person name="Van de Peer Y."/>
            <person name="Esteves A.C."/>
            <person name="Alves A."/>
        </authorList>
    </citation>
    <scope>NUCLEOTIDE SEQUENCE</scope>
    <source>
        <strain evidence="4">MUM 19.33</strain>
    </source>
</reference>
<dbReference type="PANTHER" id="PTHR23295:SF6">
    <property type="entry name" value="NEOSIN, ISOFORM A"/>
    <property type="match status" value="1"/>
</dbReference>
<dbReference type="OrthoDB" id="10044938at2759"/>
<keyword evidence="1" id="KW-0694">RNA-binding</keyword>
<protein>
    <recommendedName>
        <fullName evidence="3">RRM domain-containing protein</fullName>
    </recommendedName>
</protein>
<sequence>MTEHPEAEIQASAASLSPVSPSPLHTASPLVVPTLQDTVDTIDAMVAAAAATNGQVAVADLNTSSVPEPAQEHKVGAHDAADEDVVDDDDDPYGDEAAEEPANNIAQAQAQPAQDDGNDDDYANIFDSPINPDEGAEDEQQPEDVTRAQHEGDSGAHKPVPEDTQSRDVSASAEKVEHEAAQTSNEQPTAADVAIDQLVADITAQQHPTTSTTASHDNPTAPAPTETENQDSQPAVPTTIALPSAASLPPRPPKPATPGNSLPSQHHPGAPAPAAEDQDPAPEAPAAGTTSEDDYQRNWERFLADERQYMTEAKWDRFPEGSRIFIGNLSSDKVSKRDVFDIFYRFGRLAQISLKSAYGFVQYHTVEEGSSALQHLEGYEVKGRRIHLEISKLQDKGKKNDRRSPDRDRDRGGRDSRRNGRHENRGRNHSPRRGNYSDGYRRDSGYGDRRNRSRSPEYGRHGNAHRQRSPMGYGHRSSGSGPDMPQRRFGADVPDVQLLLAPGLNPDFIAWVEQPFKDKGLAVKSMYIDPRAGGKDQIIQQQAADGVHAVIELDMRAQNMGKVPALAFDRSNGSANVRFDQYADLEPHVVAAVVLDKKSSHARQGYQLPPYTAPQGYGHQPYVGHQPQQQPPPAVGNYYGAPPAQAYPAQPHAFPQQAPVQQAAPAQGDLAAIMGKLDPATLQQVIAAASGSGPGSTDVGAILGALNPQQQAHHPQAPHHPHYQAQLPPQQQYGAPYGGQSAQSGDSAAQVQNIMAQLAKYR</sequence>
<feature type="compositionally biased region" description="Basic and acidic residues" evidence="2">
    <location>
        <begin position="390"/>
        <end position="426"/>
    </location>
</feature>
<dbReference type="InterPro" id="IPR012677">
    <property type="entry name" value="Nucleotide-bd_a/b_plait_sf"/>
</dbReference>
<dbReference type="InterPro" id="IPR052600">
    <property type="entry name" value="Nuc_rcpt_coact/corep"/>
</dbReference>
<reference evidence="4" key="2">
    <citation type="submission" date="2022-07" db="EMBL/GenBank/DDBJ databases">
        <authorList>
            <person name="Goncalves M.F.M."/>
            <person name="Hilario S."/>
            <person name="Van De Peer Y."/>
            <person name="Esteves A.C."/>
            <person name="Alves A."/>
        </authorList>
    </citation>
    <scope>NUCLEOTIDE SEQUENCE</scope>
    <source>
        <strain evidence="4">MUM 19.33</strain>
    </source>
</reference>
<proteinExistence type="predicted"/>
<feature type="compositionally biased region" description="Polar residues" evidence="2">
    <location>
        <begin position="203"/>
        <end position="218"/>
    </location>
</feature>
<dbReference type="RefSeq" id="XP_051358789.1">
    <property type="nucleotide sequence ID" value="XM_051510288.1"/>
</dbReference>
<organism evidence="4 5">
    <name type="scientific">Emericellopsis cladophorae</name>
    <dbReference type="NCBI Taxonomy" id="2686198"/>
    <lineage>
        <taxon>Eukaryota</taxon>
        <taxon>Fungi</taxon>
        <taxon>Dikarya</taxon>
        <taxon>Ascomycota</taxon>
        <taxon>Pezizomycotina</taxon>
        <taxon>Sordariomycetes</taxon>
        <taxon>Hypocreomycetidae</taxon>
        <taxon>Hypocreales</taxon>
        <taxon>Bionectriaceae</taxon>
        <taxon>Emericellopsis</taxon>
    </lineage>
</organism>
<feature type="compositionally biased region" description="Basic and acidic residues" evidence="2">
    <location>
        <begin position="70"/>
        <end position="80"/>
    </location>
</feature>
<name>A0A9P9XUQ5_9HYPO</name>
<dbReference type="InterPro" id="IPR000504">
    <property type="entry name" value="RRM_dom"/>
</dbReference>
<evidence type="ECO:0000259" key="3">
    <source>
        <dbReference type="PROSITE" id="PS50102"/>
    </source>
</evidence>
<dbReference type="Proteomes" id="UP001055219">
    <property type="component" value="Unassembled WGS sequence"/>
</dbReference>
<dbReference type="EMBL" id="JAGIXG020000090">
    <property type="protein sequence ID" value="KAI6777933.1"/>
    <property type="molecule type" value="Genomic_DNA"/>
</dbReference>
<dbReference type="GeneID" id="75829683"/>
<dbReference type="InterPro" id="IPR035979">
    <property type="entry name" value="RBD_domain_sf"/>
</dbReference>
<dbReference type="SMART" id="SM00360">
    <property type="entry name" value="RRM"/>
    <property type="match status" value="1"/>
</dbReference>